<evidence type="ECO:0000256" key="2">
    <source>
        <dbReference type="ARBA" id="ARBA00001604"/>
    </source>
</evidence>
<keyword evidence="12 20" id="KW-0378">Hydrolase</keyword>
<dbReference type="PANTHER" id="PTHR40457">
    <property type="entry name" value="PHOSPHOLIPASE A1"/>
    <property type="match status" value="1"/>
</dbReference>
<comment type="subunit">
    <text evidence="4 20">Homodimer; dimerization is reversible, and the dimeric form is the active one.</text>
</comment>
<keyword evidence="13 19" id="KW-0106">Calcium</keyword>
<evidence type="ECO:0000256" key="11">
    <source>
        <dbReference type="ARBA" id="ARBA00022729"/>
    </source>
</evidence>
<keyword evidence="14 20" id="KW-0442">Lipid degradation</keyword>
<comment type="subcellular location">
    <subcellularLocation>
        <location evidence="20">Cell outer membrane</location>
        <topology evidence="20">Multi-pass membrane protein</topology>
    </subcellularLocation>
    <text evidence="20">One of the very few enzymes located there.</text>
</comment>
<feature type="signal peptide" evidence="20">
    <location>
        <begin position="1"/>
        <end position="19"/>
    </location>
</feature>
<proteinExistence type="inferred from homology"/>
<evidence type="ECO:0000256" key="8">
    <source>
        <dbReference type="ARBA" id="ARBA00022452"/>
    </source>
</evidence>
<sequence length="247" mass="28412">MKIKLLVVSILMTPLGAQATLDSHKDSYFLPYYHEDNVNQQRFAPLNPNGGDTKNTFIQFQISLKYPLISTDNSHLYLAYTQKSNWEAYDKSAYFRDNDFNPELFYIYSFSEQFDIAIGAEHQSNGTGGTDEVSWNRGYINAEYHFSYGTVGLKPWFRFDDTNDYNPDIVDYLGHGELTVVLFPNDILKMKGLARNVFKNPYYSLTLEFPIYQGLKGYAKYENGYGSTISNYDFKLQAYGLGLAFDL</sequence>
<organism evidence="21 22">
    <name type="scientific">Vibrio thalassae</name>
    <dbReference type="NCBI Taxonomy" id="1243014"/>
    <lineage>
        <taxon>Bacteria</taxon>
        <taxon>Pseudomonadati</taxon>
        <taxon>Pseudomonadota</taxon>
        <taxon>Gammaproteobacteria</taxon>
        <taxon>Vibrionales</taxon>
        <taxon>Vibrionaceae</taxon>
        <taxon>Vibrio</taxon>
    </lineage>
</organism>
<dbReference type="PANTHER" id="PTHR40457:SF1">
    <property type="entry name" value="PHOSPHOLIPASE A1"/>
    <property type="match status" value="1"/>
</dbReference>
<evidence type="ECO:0000256" key="10">
    <source>
        <dbReference type="ARBA" id="ARBA00022723"/>
    </source>
</evidence>
<keyword evidence="16" id="KW-0472">Membrane</keyword>
<protein>
    <recommendedName>
        <fullName evidence="7 20">Phospholipase A1</fullName>
        <ecNumber evidence="5 20">3.1.1.32</ecNumber>
        <ecNumber evidence="6 20">3.1.1.4</ecNumber>
    </recommendedName>
    <alternativeName>
        <fullName evidence="20">Phosphatidylcholine 1-acylhydrolase</fullName>
    </alternativeName>
</protein>
<dbReference type="GO" id="GO:0046872">
    <property type="term" value="F:metal ion binding"/>
    <property type="evidence" value="ECO:0007669"/>
    <property type="project" value="UniProtKB-KW"/>
</dbReference>
<dbReference type="GO" id="GO:0008970">
    <property type="term" value="F:phospholipase A1 activity"/>
    <property type="evidence" value="ECO:0007669"/>
    <property type="project" value="UniProtKB-EC"/>
</dbReference>
<evidence type="ECO:0000256" key="12">
    <source>
        <dbReference type="ARBA" id="ARBA00022801"/>
    </source>
</evidence>
<evidence type="ECO:0000256" key="19">
    <source>
        <dbReference type="PIRSR" id="PIRSR603187-2"/>
    </source>
</evidence>
<comment type="catalytic activity">
    <reaction evidence="1 20">
        <text>a 1,2-diacyl-sn-glycero-3-phosphocholine + H2O = a 2-acyl-sn-glycero-3-phosphocholine + a fatty acid + H(+)</text>
        <dbReference type="Rhea" id="RHEA:18689"/>
        <dbReference type="ChEBI" id="CHEBI:15377"/>
        <dbReference type="ChEBI" id="CHEBI:15378"/>
        <dbReference type="ChEBI" id="CHEBI:28868"/>
        <dbReference type="ChEBI" id="CHEBI:57643"/>
        <dbReference type="ChEBI" id="CHEBI:57875"/>
        <dbReference type="EC" id="3.1.1.32"/>
    </reaction>
</comment>
<keyword evidence="10 19" id="KW-0479">Metal-binding</keyword>
<feature type="chain" id="PRO_5019618506" description="Phospholipase A1" evidence="20">
    <location>
        <begin position="20"/>
        <end position="247"/>
    </location>
</feature>
<evidence type="ECO:0000313" key="21">
    <source>
        <dbReference type="EMBL" id="SNX48600.1"/>
    </source>
</evidence>
<evidence type="ECO:0000256" key="4">
    <source>
        <dbReference type="ARBA" id="ARBA00011702"/>
    </source>
</evidence>
<evidence type="ECO:0000256" key="6">
    <source>
        <dbReference type="ARBA" id="ARBA00013278"/>
    </source>
</evidence>
<keyword evidence="22" id="KW-1185">Reference proteome</keyword>
<evidence type="ECO:0000313" key="22">
    <source>
        <dbReference type="Proteomes" id="UP000219336"/>
    </source>
</evidence>
<comment type="function">
    <text evidence="20">Hydrolysis of phosphatidylcholine with phospholipase A2 (EC 3.1.1.4) and phospholipase A1 (EC 3.1.1.32) activities.</text>
</comment>
<evidence type="ECO:0000256" key="5">
    <source>
        <dbReference type="ARBA" id="ARBA00013179"/>
    </source>
</evidence>
<evidence type="ECO:0000256" key="13">
    <source>
        <dbReference type="ARBA" id="ARBA00022837"/>
    </source>
</evidence>
<dbReference type="SUPFAM" id="SSF56931">
    <property type="entry name" value="Outer membrane phospholipase A (OMPLA)"/>
    <property type="match status" value="1"/>
</dbReference>
<evidence type="ECO:0000256" key="14">
    <source>
        <dbReference type="ARBA" id="ARBA00022963"/>
    </source>
</evidence>
<feature type="binding site" description="in dimeric form" evidence="19">
    <location>
        <position position="92"/>
    </location>
    <ligand>
        <name>Ca(2+)</name>
        <dbReference type="ChEBI" id="CHEBI:29108"/>
        <label>1</label>
    </ligand>
</feature>
<evidence type="ECO:0000256" key="16">
    <source>
        <dbReference type="ARBA" id="ARBA00023136"/>
    </source>
</evidence>
<keyword evidence="15 20" id="KW-0443">Lipid metabolism</keyword>
<keyword evidence="11 20" id="KW-0732">Signal</keyword>
<dbReference type="Gene3D" id="2.40.230.10">
    <property type="entry name" value="Phospholipase A1"/>
    <property type="match status" value="1"/>
</dbReference>
<dbReference type="PRINTS" id="PR01486">
    <property type="entry name" value="PHPHLIPASEA1"/>
</dbReference>
<reference evidence="22" key="1">
    <citation type="submission" date="2016-06" db="EMBL/GenBank/DDBJ databases">
        <authorList>
            <person name="Rodrigo-Torres L."/>
            <person name="Arahal R.D."/>
            <person name="Lucena T."/>
        </authorList>
    </citation>
    <scope>NUCLEOTIDE SEQUENCE [LARGE SCALE GENOMIC DNA]</scope>
    <source>
        <strain evidence="22">CECT8203</strain>
    </source>
</reference>
<evidence type="ECO:0000256" key="1">
    <source>
        <dbReference type="ARBA" id="ARBA00000111"/>
    </source>
</evidence>
<evidence type="ECO:0000256" key="17">
    <source>
        <dbReference type="ARBA" id="ARBA00023237"/>
    </source>
</evidence>
<comment type="similarity">
    <text evidence="3 20">Belongs to the phospholipase A1 family.</text>
</comment>
<evidence type="ECO:0000256" key="9">
    <source>
        <dbReference type="ARBA" id="ARBA00022692"/>
    </source>
</evidence>
<dbReference type="AlphaFoldDB" id="A0A240EKW1"/>
<dbReference type="RefSeq" id="WP_244181197.1">
    <property type="nucleotide sequence ID" value="NZ_JBHSII010000001.1"/>
</dbReference>
<feature type="active site" description="Proton acceptor" evidence="18">
    <location>
        <position position="122"/>
    </location>
</feature>
<dbReference type="EC" id="3.1.1.32" evidence="5 20"/>
<keyword evidence="17 20" id="KW-0998">Cell outer membrane</keyword>
<gene>
    <name evidence="21" type="ORF">VTH8203_02221</name>
</gene>
<dbReference type="InterPro" id="IPR003187">
    <property type="entry name" value="PLipase_A1"/>
</dbReference>
<accession>A0A240EKW1</accession>
<evidence type="ECO:0000256" key="18">
    <source>
        <dbReference type="PIRSR" id="PIRSR603187-1"/>
    </source>
</evidence>
<name>A0A240EKW1_9VIBR</name>
<comment type="catalytic activity">
    <reaction evidence="2 20">
        <text>a 1,2-diacyl-sn-glycero-3-phosphocholine + H2O = a 1-acyl-sn-glycero-3-phosphocholine + a fatty acid + H(+)</text>
        <dbReference type="Rhea" id="RHEA:15801"/>
        <dbReference type="ChEBI" id="CHEBI:15377"/>
        <dbReference type="ChEBI" id="CHEBI:15378"/>
        <dbReference type="ChEBI" id="CHEBI:28868"/>
        <dbReference type="ChEBI" id="CHEBI:57643"/>
        <dbReference type="ChEBI" id="CHEBI:58168"/>
        <dbReference type="EC" id="3.1.1.4"/>
    </reaction>
</comment>
<evidence type="ECO:0000256" key="7">
    <source>
        <dbReference type="ARBA" id="ARBA00021726"/>
    </source>
</evidence>
<feature type="binding site" description="in dimeric form" evidence="19">
    <location>
        <position position="164"/>
    </location>
    <ligand>
        <name>Ca(2+)</name>
        <dbReference type="ChEBI" id="CHEBI:29108"/>
        <label>1</label>
    </ligand>
</feature>
<dbReference type="Proteomes" id="UP000219336">
    <property type="component" value="Unassembled WGS sequence"/>
</dbReference>
<dbReference type="InterPro" id="IPR036541">
    <property type="entry name" value="PLipase_A1_sf"/>
</dbReference>
<dbReference type="EC" id="3.1.1.4" evidence="6 20"/>
<keyword evidence="8" id="KW-1134">Transmembrane beta strand</keyword>
<dbReference type="GO" id="GO:0004623">
    <property type="term" value="F:phospholipase A2 activity"/>
    <property type="evidence" value="ECO:0007669"/>
    <property type="project" value="UniProtKB-EC"/>
</dbReference>
<evidence type="ECO:0000256" key="20">
    <source>
        <dbReference type="RuleBase" id="RU366027"/>
    </source>
</evidence>
<evidence type="ECO:0000256" key="3">
    <source>
        <dbReference type="ARBA" id="ARBA00010525"/>
    </source>
</evidence>
<comment type="cofactor">
    <cofactor evidence="20">
        <name>Ca(2+)</name>
        <dbReference type="ChEBI" id="CHEBI:29108"/>
    </cofactor>
    <text evidence="20">Binds 1 Ca(2+) ion per monomer. In the dimeric form the Ca(2+) is bound by different amino acids with binding of each Ca(2+) shared with ligands coming from each monomer. The Ca(2+) ion may have a role in catalysis.</text>
</comment>
<dbReference type="GO" id="GO:0009279">
    <property type="term" value="C:cell outer membrane"/>
    <property type="evidence" value="ECO:0007669"/>
    <property type="project" value="UniProtKB-SubCell"/>
</dbReference>
<dbReference type="GO" id="GO:0016042">
    <property type="term" value="P:lipid catabolic process"/>
    <property type="evidence" value="ECO:0007669"/>
    <property type="project" value="UniProtKB-KW"/>
</dbReference>
<keyword evidence="9" id="KW-0812">Transmembrane</keyword>
<evidence type="ECO:0000256" key="15">
    <source>
        <dbReference type="ARBA" id="ARBA00023098"/>
    </source>
</evidence>
<feature type="active site" description="Nucleophile" evidence="18">
    <location>
        <position position="124"/>
    </location>
</feature>
<dbReference type="EMBL" id="OANU01000029">
    <property type="protein sequence ID" value="SNX48600.1"/>
    <property type="molecule type" value="Genomic_DNA"/>
</dbReference>
<dbReference type="Pfam" id="PF02253">
    <property type="entry name" value="PLA1"/>
    <property type="match status" value="1"/>
</dbReference>